<dbReference type="InterPro" id="IPR011989">
    <property type="entry name" value="ARM-like"/>
</dbReference>
<keyword evidence="3" id="KW-1185">Reference proteome</keyword>
<reference evidence="2 3" key="1">
    <citation type="journal article" date="2018" name="Proc. Natl. Acad. Sci. U.S.A.">
        <title>Draft genome sequence of Camellia sinensis var. sinensis provides insights into the evolution of the tea genome and tea quality.</title>
        <authorList>
            <person name="Wei C."/>
            <person name="Yang H."/>
            <person name="Wang S."/>
            <person name="Zhao J."/>
            <person name="Liu C."/>
            <person name="Gao L."/>
            <person name="Xia E."/>
            <person name="Lu Y."/>
            <person name="Tai Y."/>
            <person name="She G."/>
            <person name="Sun J."/>
            <person name="Cao H."/>
            <person name="Tong W."/>
            <person name="Gao Q."/>
            <person name="Li Y."/>
            <person name="Deng W."/>
            <person name="Jiang X."/>
            <person name="Wang W."/>
            <person name="Chen Q."/>
            <person name="Zhang S."/>
            <person name="Li H."/>
            <person name="Wu J."/>
            <person name="Wang P."/>
            <person name="Li P."/>
            <person name="Shi C."/>
            <person name="Zheng F."/>
            <person name="Jian J."/>
            <person name="Huang B."/>
            <person name="Shan D."/>
            <person name="Shi M."/>
            <person name="Fang C."/>
            <person name="Yue Y."/>
            <person name="Li F."/>
            <person name="Li D."/>
            <person name="Wei S."/>
            <person name="Han B."/>
            <person name="Jiang C."/>
            <person name="Yin Y."/>
            <person name="Xia T."/>
            <person name="Zhang Z."/>
            <person name="Bennetzen J.L."/>
            <person name="Zhao S."/>
            <person name="Wan X."/>
        </authorList>
    </citation>
    <scope>NUCLEOTIDE SEQUENCE [LARGE SCALE GENOMIC DNA]</scope>
    <source>
        <strain evidence="3">cv. Shuchazao</strain>
        <tissue evidence="2">Leaf</tissue>
    </source>
</reference>
<evidence type="ECO:0000256" key="1">
    <source>
        <dbReference type="SAM" id="Phobius"/>
    </source>
</evidence>
<proteinExistence type="predicted"/>
<gene>
    <name evidence="2" type="ORF">TEA_011842</name>
</gene>
<accession>A0A4S4E997</accession>
<dbReference type="EMBL" id="SDRB02006722">
    <property type="protein sequence ID" value="THG12224.1"/>
    <property type="molecule type" value="Genomic_DNA"/>
</dbReference>
<comment type="caution">
    <text evidence="2">The sequence shown here is derived from an EMBL/GenBank/DDBJ whole genome shotgun (WGS) entry which is preliminary data.</text>
</comment>
<sequence length="199" mass="22122">MPRHMCLNSTISKPNTCMYYNGQGLLQVLLCRVGFLKVLLLPALTNGDEKVIGGLACLMSEIGQAAPSLIVEASPEALALADALLSDNYGFNVPLKMVSMVPLKMINLALHDFNASCGFYVVLSCNYILGLDVNSGKNKKIAEDMFFSVFSALLDALLLRAQMGWKEWLKPRVLAGVVFILRRVFFFFFFFFFIIQSSQ</sequence>
<dbReference type="STRING" id="542762.A0A4S4E997"/>
<organism evidence="2 3">
    <name type="scientific">Camellia sinensis var. sinensis</name>
    <name type="common">China tea</name>
    <dbReference type="NCBI Taxonomy" id="542762"/>
    <lineage>
        <taxon>Eukaryota</taxon>
        <taxon>Viridiplantae</taxon>
        <taxon>Streptophyta</taxon>
        <taxon>Embryophyta</taxon>
        <taxon>Tracheophyta</taxon>
        <taxon>Spermatophyta</taxon>
        <taxon>Magnoliopsida</taxon>
        <taxon>eudicotyledons</taxon>
        <taxon>Gunneridae</taxon>
        <taxon>Pentapetalae</taxon>
        <taxon>asterids</taxon>
        <taxon>Ericales</taxon>
        <taxon>Theaceae</taxon>
        <taxon>Camellia</taxon>
    </lineage>
</organism>
<evidence type="ECO:0000313" key="3">
    <source>
        <dbReference type="Proteomes" id="UP000306102"/>
    </source>
</evidence>
<dbReference type="Gene3D" id="1.25.10.10">
    <property type="entry name" value="Leucine-rich Repeat Variant"/>
    <property type="match status" value="1"/>
</dbReference>
<keyword evidence="1" id="KW-0472">Membrane</keyword>
<feature type="transmembrane region" description="Helical" evidence="1">
    <location>
        <begin position="173"/>
        <end position="195"/>
    </location>
</feature>
<protein>
    <submittedName>
        <fullName evidence="2">Uncharacterized protein</fullName>
    </submittedName>
</protein>
<name>A0A4S4E997_CAMSN</name>
<feature type="transmembrane region" description="Helical" evidence="1">
    <location>
        <begin position="141"/>
        <end position="161"/>
    </location>
</feature>
<keyword evidence="1" id="KW-0812">Transmembrane</keyword>
<dbReference type="Proteomes" id="UP000306102">
    <property type="component" value="Unassembled WGS sequence"/>
</dbReference>
<keyword evidence="1" id="KW-1133">Transmembrane helix</keyword>
<dbReference type="AlphaFoldDB" id="A0A4S4E997"/>
<evidence type="ECO:0000313" key="2">
    <source>
        <dbReference type="EMBL" id="THG12224.1"/>
    </source>
</evidence>